<accession>A0A225W3R7</accession>
<dbReference type="AlphaFoldDB" id="A0A225W3R7"/>
<name>A0A225W3R7_9STRA</name>
<proteinExistence type="predicted"/>
<sequence>MKSLARQTHVESFAGLYEWASIRNCTTEDKFFGPDKDGKQEESFGLIMISRRIFRIVKKKTVFSQLPTELKSYITVGGCWLHWVRTDLISIMRFLPWAYMFVRTKLEYAYEQLFRMVVNYAQLFFKLQLNGSLDHAARITNAFKNVCVARLLPSRLPKMPRKDHPIATK</sequence>
<evidence type="ECO:0000313" key="1">
    <source>
        <dbReference type="EMBL" id="OWZ11500.1"/>
    </source>
</evidence>
<gene>
    <name evidence="1" type="ORF">PHMEG_00015472</name>
</gene>
<protein>
    <submittedName>
        <fullName evidence="1">Uncharacterized protein</fullName>
    </submittedName>
</protein>
<keyword evidence="2" id="KW-1185">Reference proteome</keyword>
<comment type="caution">
    <text evidence="1">The sequence shown here is derived from an EMBL/GenBank/DDBJ whole genome shotgun (WGS) entry which is preliminary data.</text>
</comment>
<evidence type="ECO:0000313" key="2">
    <source>
        <dbReference type="Proteomes" id="UP000198211"/>
    </source>
</evidence>
<dbReference type="EMBL" id="NBNE01002108">
    <property type="protein sequence ID" value="OWZ11500.1"/>
    <property type="molecule type" value="Genomic_DNA"/>
</dbReference>
<dbReference type="Proteomes" id="UP000198211">
    <property type="component" value="Unassembled WGS sequence"/>
</dbReference>
<reference evidence="2" key="1">
    <citation type="submission" date="2017-03" db="EMBL/GenBank/DDBJ databases">
        <title>Phytopthora megakarya and P. palmivora, two closely related causual agents of cacao black pod achieved similar genome size and gene model numbers by different mechanisms.</title>
        <authorList>
            <person name="Ali S."/>
            <person name="Shao J."/>
            <person name="Larry D.J."/>
            <person name="Kronmiller B."/>
            <person name="Shen D."/>
            <person name="Strem M.D."/>
            <person name="Melnick R.L."/>
            <person name="Guiltinan M.J."/>
            <person name="Tyler B.M."/>
            <person name="Meinhardt L.W."/>
            <person name="Bailey B.A."/>
        </authorList>
    </citation>
    <scope>NUCLEOTIDE SEQUENCE [LARGE SCALE GENOMIC DNA]</scope>
    <source>
        <strain evidence="2">zdho120</strain>
    </source>
</reference>
<organism evidence="1 2">
    <name type="scientific">Phytophthora megakarya</name>
    <dbReference type="NCBI Taxonomy" id="4795"/>
    <lineage>
        <taxon>Eukaryota</taxon>
        <taxon>Sar</taxon>
        <taxon>Stramenopiles</taxon>
        <taxon>Oomycota</taxon>
        <taxon>Peronosporomycetes</taxon>
        <taxon>Peronosporales</taxon>
        <taxon>Peronosporaceae</taxon>
        <taxon>Phytophthora</taxon>
    </lineage>
</organism>